<dbReference type="RefSeq" id="WP_315722994.1">
    <property type="nucleotide sequence ID" value="NZ_JAVUPU010000001.1"/>
</dbReference>
<evidence type="ECO:0000313" key="3">
    <source>
        <dbReference type="Proteomes" id="UP001259572"/>
    </source>
</evidence>
<proteinExistence type="predicted"/>
<comment type="caution">
    <text evidence="2">The sequence shown here is derived from an EMBL/GenBank/DDBJ whole genome shotgun (WGS) entry which is preliminary data.</text>
</comment>
<feature type="region of interest" description="Disordered" evidence="1">
    <location>
        <begin position="88"/>
        <end position="124"/>
    </location>
</feature>
<organism evidence="2 3">
    <name type="scientific">Sphingosinicella rhizophila</name>
    <dbReference type="NCBI Taxonomy" id="3050082"/>
    <lineage>
        <taxon>Bacteria</taxon>
        <taxon>Pseudomonadati</taxon>
        <taxon>Pseudomonadota</taxon>
        <taxon>Alphaproteobacteria</taxon>
        <taxon>Sphingomonadales</taxon>
        <taxon>Sphingosinicellaceae</taxon>
        <taxon>Sphingosinicella</taxon>
    </lineage>
</organism>
<evidence type="ECO:0000313" key="2">
    <source>
        <dbReference type="EMBL" id="MDT9597625.1"/>
    </source>
</evidence>
<dbReference type="EMBL" id="JAVUPU010000001">
    <property type="protein sequence ID" value="MDT9597625.1"/>
    <property type="molecule type" value="Genomic_DNA"/>
</dbReference>
<keyword evidence="3" id="KW-1185">Reference proteome</keyword>
<name>A0ABU3Q3W5_9SPHN</name>
<evidence type="ECO:0000256" key="1">
    <source>
        <dbReference type="SAM" id="MobiDB-lite"/>
    </source>
</evidence>
<reference evidence="2 3" key="1">
    <citation type="submission" date="2023-05" db="EMBL/GenBank/DDBJ databases">
        <authorList>
            <person name="Guo Y."/>
        </authorList>
    </citation>
    <scope>NUCLEOTIDE SEQUENCE [LARGE SCALE GENOMIC DNA]</scope>
    <source>
        <strain evidence="2 3">GR2756</strain>
    </source>
</reference>
<gene>
    <name evidence="2" type="ORF">RQX22_01505</name>
</gene>
<dbReference type="Proteomes" id="UP001259572">
    <property type="component" value="Unassembled WGS sequence"/>
</dbReference>
<evidence type="ECO:0008006" key="4">
    <source>
        <dbReference type="Google" id="ProtNLM"/>
    </source>
</evidence>
<sequence>MSIRALKRAKFESEQARRRFEASLAEVQNRLQPAALTSNAWQGVKEKGSEIAVDAVQAVKERPVAVSAVLTAFTLFLARGPIRSGISRLFSGPGEDEVPPVSGRYRTNETNDPAAPAAIGSMKE</sequence>
<accession>A0ABU3Q3W5</accession>
<protein>
    <recommendedName>
        <fullName evidence="4">DUF3618 domain-containing protein</fullName>
    </recommendedName>
</protein>